<comment type="caution">
    <text evidence="9">The sequence shown here is derived from an EMBL/GenBank/DDBJ whole genome shotgun (WGS) entry which is preliminary data.</text>
</comment>
<evidence type="ECO:0000256" key="4">
    <source>
        <dbReference type="PROSITE-ProRule" id="PRU00284"/>
    </source>
</evidence>
<feature type="domain" description="HAMP" evidence="8">
    <location>
        <begin position="218"/>
        <end position="270"/>
    </location>
</feature>
<keyword evidence="5" id="KW-0175">Coiled coil</keyword>
<keyword evidence="2" id="KW-0488">Methylation</keyword>
<accession>A0A939KDC7</accession>
<dbReference type="InterPro" id="IPR051310">
    <property type="entry name" value="MCP_chemotaxis"/>
</dbReference>
<dbReference type="GO" id="GO:0005886">
    <property type="term" value="C:plasma membrane"/>
    <property type="evidence" value="ECO:0007669"/>
    <property type="project" value="TreeGrafter"/>
</dbReference>
<evidence type="ECO:0000259" key="7">
    <source>
        <dbReference type="PROSITE" id="PS50111"/>
    </source>
</evidence>
<comment type="subcellular location">
    <subcellularLocation>
        <location evidence="1">Membrane</location>
    </subcellularLocation>
</comment>
<evidence type="ECO:0000256" key="5">
    <source>
        <dbReference type="SAM" id="Coils"/>
    </source>
</evidence>
<keyword evidence="6" id="KW-0472">Membrane</keyword>
<feature type="coiled-coil region" evidence="5">
    <location>
        <begin position="475"/>
        <end position="502"/>
    </location>
</feature>
<dbReference type="InterPro" id="IPR047347">
    <property type="entry name" value="YvaQ-like_sensor"/>
</dbReference>
<evidence type="ECO:0000313" key="10">
    <source>
        <dbReference type="Proteomes" id="UP000664731"/>
    </source>
</evidence>
<feature type="domain" description="Methyl-accepting transducer" evidence="7">
    <location>
        <begin position="275"/>
        <end position="504"/>
    </location>
</feature>
<dbReference type="Pfam" id="PF12729">
    <property type="entry name" value="4HB_MCP_1"/>
    <property type="match status" value="1"/>
</dbReference>
<protein>
    <submittedName>
        <fullName evidence="9">MCP four helix bundle domain-containing protein</fullName>
    </submittedName>
</protein>
<evidence type="ECO:0000256" key="6">
    <source>
        <dbReference type="SAM" id="Phobius"/>
    </source>
</evidence>
<feature type="transmembrane region" description="Helical" evidence="6">
    <location>
        <begin position="196"/>
        <end position="216"/>
    </location>
</feature>
<dbReference type="Gene3D" id="6.10.340.10">
    <property type="match status" value="1"/>
</dbReference>
<dbReference type="EMBL" id="JAFNME010000001">
    <property type="protein sequence ID" value="MBO1248283.1"/>
    <property type="molecule type" value="Genomic_DNA"/>
</dbReference>
<dbReference type="Proteomes" id="UP000664731">
    <property type="component" value="Unassembled WGS sequence"/>
</dbReference>
<organism evidence="9 10">
    <name type="scientific">Comamonas denitrificans</name>
    <dbReference type="NCBI Taxonomy" id="117506"/>
    <lineage>
        <taxon>Bacteria</taxon>
        <taxon>Pseudomonadati</taxon>
        <taxon>Pseudomonadota</taxon>
        <taxon>Betaproteobacteria</taxon>
        <taxon>Burkholderiales</taxon>
        <taxon>Comamonadaceae</taxon>
        <taxon>Comamonas</taxon>
    </lineage>
</organism>
<dbReference type="PROSITE" id="PS50885">
    <property type="entry name" value="HAMP"/>
    <property type="match status" value="1"/>
</dbReference>
<reference evidence="9" key="1">
    <citation type="submission" date="2021-03" db="EMBL/GenBank/DDBJ databases">
        <title>Comamonas denitrificans.</title>
        <authorList>
            <person name="Finster K."/>
        </authorList>
    </citation>
    <scope>NUCLEOTIDE SEQUENCE</scope>
    <source>
        <strain evidence="9">MM2021_4</strain>
    </source>
</reference>
<name>A0A939KDC7_9BURK</name>
<dbReference type="Gene3D" id="1.10.287.950">
    <property type="entry name" value="Methyl-accepting chemotaxis protein"/>
    <property type="match status" value="1"/>
</dbReference>
<dbReference type="PROSITE" id="PS50111">
    <property type="entry name" value="CHEMOTAXIS_TRANSDUC_2"/>
    <property type="match status" value="1"/>
</dbReference>
<proteinExistence type="inferred from homology"/>
<dbReference type="Pfam" id="PF00672">
    <property type="entry name" value="HAMP"/>
    <property type="match status" value="1"/>
</dbReference>
<dbReference type="GO" id="GO:0007165">
    <property type="term" value="P:signal transduction"/>
    <property type="evidence" value="ECO:0007669"/>
    <property type="project" value="UniProtKB-KW"/>
</dbReference>
<evidence type="ECO:0000256" key="2">
    <source>
        <dbReference type="ARBA" id="ARBA00022481"/>
    </source>
</evidence>
<dbReference type="FunFam" id="1.10.287.950:FF:000001">
    <property type="entry name" value="Methyl-accepting chemotaxis sensory transducer"/>
    <property type="match status" value="1"/>
</dbReference>
<feature type="transmembrane region" description="Helical" evidence="6">
    <location>
        <begin position="20"/>
        <end position="41"/>
    </location>
</feature>
<dbReference type="SMART" id="SM00304">
    <property type="entry name" value="HAMP"/>
    <property type="match status" value="1"/>
</dbReference>
<dbReference type="Pfam" id="PF00015">
    <property type="entry name" value="MCPsignal"/>
    <property type="match status" value="1"/>
</dbReference>
<keyword evidence="10" id="KW-1185">Reference proteome</keyword>
<keyword evidence="4" id="KW-0807">Transducer</keyword>
<dbReference type="InterPro" id="IPR003660">
    <property type="entry name" value="HAMP_dom"/>
</dbReference>
<dbReference type="SMART" id="SM00283">
    <property type="entry name" value="MA"/>
    <property type="match status" value="1"/>
</dbReference>
<sequence length="531" mass="56475">MCMLKLLSPLHHWRIGARLFVAFGAVLALLLVVAVVAVWNLNTLSHTTRHMTQVTWAQADAASRLGLIAALNARRTAEQVFSDPQRRQQLRDEIVASREAFVVSIKRLQELVFLDEGKTLLAKIEQARGIYVQSQTKFYALLDAGDMEGATHELQTVTLVQLALISQYCQDLSDLQNRLAQEDGAQTVAAADWARWIVIATGLIAAALGMGLAWVITRSITRPLVQAVGVAQSVAQGQLGNAMAIDRSDETGDLLQTLQAMDQSLVQIVTNVRQGSDAIATATTQIATGNLDLSGRTEEQASALEQTTAAMHELSGTVAQNYESGKQASALAETAAQVAMRGGKVVAEVVDTMEAINTSSRKIADIIGIIDSIAFQTNILALNAAVEAARAGEQGRGFAVVASEVRALAGRSADAAREIKGLIAESVGNVSNGSTQVEKAGSTMDEIVVSVRRVADIMREMSKASQDQTVGIAQINQAMQQMDQVTQENAALVEEAAAAAQSLQSQAQALVHTVSVFHTPASSQPQYALGA</sequence>
<dbReference type="SUPFAM" id="SSF58104">
    <property type="entry name" value="Methyl-accepting chemotaxis protein (MCP) signaling domain"/>
    <property type="match status" value="1"/>
</dbReference>
<dbReference type="InterPro" id="IPR004089">
    <property type="entry name" value="MCPsignal_dom"/>
</dbReference>
<dbReference type="AlphaFoldDB" id="A0A939KDC7"/>
<dbReference type="CDD" id="cd19411">
    <property type="entry name" value="MCP2201-like_sensor"/>
    <property type="match status" value="1"/>
</dbReference>
<dbReference type="GO" id="GO:0004888">
    <property type="term" value="F:transmembrane signaling receptor activity"/>
    <property type="evidence" value="ECO:0007669"/>
    <property type="project" value="TreeGrafter"/>
</dbReference>
<keyword evidence="6" id="KW-0812">Transmembrane</keyword>
<dbReference type="GO" id="GO:0006935">
    <property type="term" value="P:chemotaxis"/>
    <property type="evidence" value="ECO:0007669"/>
    <property type="project" value="TreeGrafter"/>
</dbReference>
<evidence type="ECO:0000256" key="1">
    <source>
        <dbReference type="ARBA" id="ARBA00004370"/>
    </source>
</evidence>
<keyword evidence="6" id="KW-1133">Transmembrane helix</keyword>
<dbReference type="InterPro" id="IPR024478">
    <property type="entry name" value="HlyB_4HB_MCP"/>
</dbReference>
<dbReference type="CDD" id="cd11386">
    <property type="entry name" value="MCP_signal"/>
    <property type="match status" value="1"/>
</dbReference>
<dbReference type="PANTHER" id="PTHR43531">
    <property type="entry name" value="PROTEIN ICFG"/>
    <property type="match status" value="1"/>
</dbReference>
<gene>
    <name evidence="9" type="ORF">J1777_00275</name>
</gene>
<evidence type="ECO:0000259" key="8">
    <source>
        <dbReference type="PROSITE" id="PS50885"/>
    </source>
</evidence>
<evidence type="ECO:0000256" key="3">
    <source>
        <dbReference type="ARBA" id="ARBA00029447"/>
    </source>
</evidence>
<comment type="similarity">
    <text evidence="3">Belongs to the methyl-accepting chemotaxis (MCP) protein family.</text>
</comment>
<dbReference type="CDD" id="cd06225">
    <property type="entry name" value="HAMP"/>
    <property type="match status" value="1"/>
</dbReference>
<dbReference type="PANTHER" id="PTHR43531:SF14">
    <property type="entry name" value="METHYL-ACCEPTING CHEMOTAXIS PROTEIN I-RELATED"/>
    <property type="match status" value="1"/>
</dbReference>
<evidence type="ECO:0000313" key="9">
    <source>
        <dbReference type="EMBL" id="MBO1248283.1"/>
    </source>
</evidence>